<dbReference type="PIRSF" id="PIRSF001123">
    <property type="entry name" value="PepA_GA"/>
    <property type="match status" value="1"/>
</dbReference>
<dbReference type="Gene3D" id="2.40.30.40">
    <property type="entry name" value="Peptidase M42, domain 2"/>
    <property type="match status" value="1"/>
</dbReference>
<dbReference type="Gene3D" id="3.40.630.10">
    <property type="entry name" value="Zn peptidases"/>
    <property type="match status" value="1"/>
</dbReference>
<dbReference type="SUPFAM" id="SSF53187">
    <property type="entry name" value="Zn-dependent exopeptidases"/>
    <property type="match status" value="1"/>
</dbReference>
<evidence type="ECO:0000256" key="3">
    <source>
        <dbReference type="ARBA" id="ARBA00022670"/>
    </source>
</evidence>
<accession>A0ABU1AXP2</accession>
<evidence type="ECO:0000256" key="5">
    <source>
        <dbReference type="ARBA" id="ARBA00022801"/>
    </source>
</evidence>
<dbReference type="InterPro" id="IPR008007">
    <property type="entry name" value="Peptidase_M42"/>
</dbReference>
<dbReference type="Proteomes" id="UP001225316">
    <property type="component" value="Unassembled WGS sequence"/>
</dbReference>
<dbReference type="EMBL" id="JARXHW010000030">
    <property type="protein sequence ID" value="MDQ8208382.1"/>
    <property type="molecule type" value="Genomic_DNA"/>
</dbReference>
<comment type="similarity">
    <text evidence="1 6">Belongs to the peptidase M42 family.</text>
</comment>
<proteinExistence type="inferred from homology"/>
<dbReference type="PANTHER" id="PTHR32481:SF20">
    <property type="entry name" value="AMINOPEPTIDASE YSDC"/>
    <property type="match status" value="1"/>
</dbReference>
<keyword evidence="5" id="KW-0378">Hydrolase</keyword>
<evidence type="ECO:0000313" key="7">
    <source>
        <dbReference type="EMBL" id="MDQ8208382.1"/>
    </source>
</evidence>
<reference evidence="7 8" key="1">
    <citation type="submission" date="2023-04" db="EMBL/GenBank/DDBJ databases">
        <title>A novel bacteria isolated from coastal sediment.</title>
        <authorList>
            <person name="Liu X.-J."/>
            <person name="Du Z.-J."/>
        </authorList>
    </citation>
    <scope>NUCLEOTIDE SEQUENCE [LARGE SCALE GENOMIC DNA]</scope>
    <source>
        <strain evidence="7 8">SDUM461003</strain>
    </source>
</reference>
<name>A0ABU1AXP2_9BACT</name>
<gene>
    <name evidence="7" type="ORF">QEH52_12740</name>
</gene>
<evidence type="ECO:0000256" key="2">
    <source>
        <dbReference type="ARBA" id="ARBA00022438"/>
    </source>
</evidence>
<keyword evidence="3" id="KW-0645">Protease</keyword>
<comment type="caution">
    <text evidence="7">The sequence shown here is derived from an EMBL/GenBank/DDBJ whole genome shotgun (WGS) entry which is preliminary data.</text>
</comment>
<evidence type="ECO:0000313" key="8">
    <source>
        <dbReference type="Proteomes" id="UP001225316"/>
    </source>
</evidence>
<dbReference type="CDD" id="cd05656">
    <property type="entry name" value="M42_Frv"/>
    <property type="match status" value="1"/>
</dbReference>
<sequence>MPKKKTAKKAANNKNQAYQAPEFLVDLLNARSPTGAEYEAQAVVDQYVEDEVDAYRRDTMGNRFATVNPDGDPKLLFAGHIDELGLIITYINDQGFVYFDTLGGHDKSMISGRRVSILTKNGIVKGVTGKRAIHLMSAEDRKKVPETHEIWIDLGVKDKAEAEGLVRIGDTAVYDQSFELVRGSVGVARAFDDKAGAYAVMEAVRRLTKGKLDARVTAAATTQEEIGTRGAMTAAFSENPDFAIAVDVGHATDSPDCDPRKYGSFKQGGGPIICRGPNINPVIFDLIVRAAEKNKIPYQVEADPRPTGTDARAIQVAQAGIATGLLSIPLRYMHTPSEMVDLEDIEHTVQLLVAVAKSLKKGDRGIW</sequence>
<dbReference type="Pfam" id="PF05343">
    <property type="entry name" value="Peptidase_M42"/>
    <property type="match status" value="1"/>
</dbReference>
<evidence type="ECO:0000256" key="6">
    <source>
        <dbReference type="PIRNR" id="PIRNR001123"/>
    </source>
</evidence>
<evidence type="ECO:0000256" key="4">
    <source>
        <dbReference type="ARBA" id="ARBA00022723"/>
    </source>
</evidence>
<dbReference type="RefSeq" id="WP_308950942.1">
    <property type="nucleotide sequence ID" value="NZ_JARXHW010000030.1"/>
</dbReference>
<dbReference type="SUPFAM" id="SSF101821">
    <property type="entry name" value="Aminopeptidase/glucanase lid domain"/>
    <property type="match status" value="1"/>
</dbReference>
<dbReference type="InterPro" id="IPR023367">
    <property type="entry name" value="Peptidase_M42_dom2"/>
</dbReference>
<keyword evidence="8" id="KW-1185">Reference proteome</keyword>
<protein>
    <submittedName>
        <fullName evidence="7">M42 family metallopeptidase</fullName>
    </submittedName>
</protein>
<keyword evidence="4" id="KW-0479">Metal-binding</keyword>
<evidence type="ECO:0000256" key="1">
    <source>
        <dbReference type="ARBA" id="ARBA00006272"/>
    </source>
</evidence>
<dbReference type="PANTHER" id="PTHR32481">
    <property type="entry name" value="AMINOPEPTIDASE"/>
    <property type="match status" value="1"/>
</dbReference>
<dbReference type="InterPro" id="IPR051464">
    <property type="entry name" value="Peptidase_M42_aminopept"/>
</dbReference>
<keyword evidence="2" id="KW-0031">Aminopeptidase</keyword>
<organism evidence="7 8">
    <name type="scientific">Thalassobacterium maritimum</name>
    <dbReference type="NCBI Taxonomy" id="3041265"/>
    <lineage>
        <taxon>Bacteria</taxon>
        <taxon>Pseudomonadati</taxon>
        <taxon>Verrucomicrobiota</taxon>
        <taxon>Opitutia</taxon>
        <taxon>Puniceicoccales</taxon>
        <taxon>Coraliomargaritaceae</taxon>
        <taxon>Thalassobacterium</taxon>
    </lineage>
</organism>